<evidence type="ECO:0000256" key="6">
    <source>
        <dbReference type="ARBA" id="ARBA00022692"/>
    </source>
</evidence>
<dbReference type="Pfam" id="PF00482">
    <property type="entry name" value="T2SSF"/>
    <property type="match status" value="2"/>
</dbReference>
<dbReference type="EMBL" id="FOLL01000006">
    <property type="protein sequence ID" value="SFC23334.1"/>
    <property type="molecule type" value="Genomic_DNA"/>
</dbReference>
<keyword evidence="5" id="KW-1003">Cell membrane</keyword>
<accession>A0A1I1HH91</accession>
<dbReference type="STRING" id="623281.SAMN05421747_106189"/>
<keyword evidence="8 11" id="KW-0472">Membrane</keyword>
<name>A0A1I1HH91_9SPHI</name>
<keyword evidence="14" id="KW-1185">Reference proteome</keyword>
<evidence type="ECO:0000256" key="10">
    <source>
        <dbReference type="RuleBase" id="RU003923"/>
    </source>
</evidence>
<protein>
    <recommendedName>
        <fullName evidence="9">General secretion pathway protein F</fullName>
    </recommendedName>
</protein>
<reference evidence="14" key="1">
    <citation type="submission" date="2016-10" db="EMBL/GenBank/DDBJ databases">
        <authorList>
            <person name="Varghese N."/>
            <person name="Submissions S."/>
        </authorList>
    </citation>
    <scope>NUCLEOTIDE SEQUENCE [LARGE SCALE GENOMIC DNA]</scope>
    <source>
        <strain evidence="14">DSM 22900</strain>
    </source>
</reference>
<dbReference type="Gene3D" id="1.20.81.30">
    <property type="entry name" value="Type II secretion system (T2SS), domain F"/>
    <property type="match status" value="2"/>
</dbReference>
<gene>
    <name evidence="13" type="ORF">SAMN05421747_106189</name>
</gene>
<dbReference type="PRINTS" id="PR00812">
    <property type="entry name" value="BCTERIALGSPF"/>
</dbReference>
<evidence type="ECO:0000256" key="5">
    <source>
        <dbReference type="ARBA" id="ARBA00022475"/>
    </source>
</evidence>
<dbReference type="InterPro" id="IPR042094">
    <property type="entry name" value="T2SS_GspF_sf"/>
</dbReference>
<evidence type="ECO:0000256" key="4">
    <source>
        <dbReference type="ARBA" id="ARBA00022448"/>
    </source>
</evidence>
<evidence type="ECO:0000256" key="7">
    <source>
        <dbReference type="ARBA" id="ARBA00022989"/>
    </source>
</evidence>
<proteinExistence type="inferred from homology"/>
<feature type="domain" description="Type II secretion system protein GspF" evidence="12">
    <location>
        <begin position="250"/>
        <end position="372"/>
    </location>
</feature>
<evidence type="ECO:0000256" key="1">
    <source>
        <dbReference type="ARBA" id="ARBA00002684"/>
    </source>
</evidence>
<dbReference type="OrthoDB" id="1523422at2"/>
<evidence type="ECO:0000313" key="14">
    <source>
        <dbReference type="Proteomes" id="UP000199577"/>
    </source>
</evidence>
<evidence type="ECO:0000256" key="9">
    <source>
        <dbReference type="ARBA" id="ARBA00030750"/>
    </source>
</evidence>
<evidence type="ECO:0000256" key="3">
    <source>
        <dbReference type="ARBA" id="ARBA00005745"/>
    </source>
</evidence>
<dbReference type="PANTHER" id="PTHR30012:SF0">
    <property type="entry name" value="TYPE II SECRETION SYSTEM PROTEIN F-RELATED"/>
    <property type="match status" value="1"/>
</dbReference>
<sequence>MSNGIDIHRFRAKAKPATGGPMAGQQTTWLTKDYTLVSPFGDKQKEAFYHELGILLQAGIDLKAAFDMLIGQQQHKKNAAMLSAVQRAVVQGSSLSAAMQQHRPFTPYEYHSVQIGEETGKIASVLQDLAVFFRKRMKQKRQITSALTYPFIVVLVSFGAVFFMMNFIVPMFADIFQRSGGDLPAITQFIVSVSELSRTYAPLVLLALAALAAWLYARRNREGHRRWTAWLMLRLPVFGPMIRKVYLARFCNSMALLTGAKIPLVRALQLCRQMVGFYPIERSLTAVEAGVMHGSPLHSNLAAFSIYDAKLVALVKVGEEVNQLADFFGKVADQYNDEVEYQSATIAALLEPLIIVFLGLFVGLILIAMYLPMFQMGDMFG</sequence>
<feature type="domain" description="Type II secretion system protein GspF" evidence="12">
    <location>
        <begin position="48"/>
        <end position="170"/>
    </location>
</feature>
<evidence type="ECO:0000256" key="2">
    <source>
        <dbReference type="ARBA" id="ARBA00004651"/>
    </source>
</evidence>
<evidence type="ECO:0000259" key="12">
    <source>
        <dbReference type="Pfam" id="PF00482"/>
    </source>
</evidence>
<evidence type="ECO:0000256" key="11">
    <source>
        <dbReference type="SAM" id="Phobius"/>
    </source>
</evidence>
<evidence type="ECO:0000256" key="8">
    <source>
        <dbReference type="ARBA" id="ARBA00023136"/>
    </source>
</evidence>
<evidence type="ECO:0000313" key="13">
    <source>
        <dbReference type="EMBL" id="SFC23334.1"/>
    </source>
</evidence>
<dbReference type="GO" id="GO:0009306">
    <property type="term" value="P:protein secretion"/>
    <property type="evidence" value="ECO:0007669"/>
    <property type="project" value="InterPro"/>
</dbReference>
<dbReference type="PROSITE" id="PS00874">
    <property type="entry name" value="T2SP_F"/>
    <property type="match status" value="1"/>
</dbReference>
<dbReference type="InterPro" id="IPR018076">
    <property type="entry name" value="T2SS_GspF_dom"/>
</dbReference>
<dbReference type="GO" id="GO:0005886">
    <property type="term" value="C:plasma membrane"/>
    <property type="evidence" value="ECO:0007669"/>
    <property type="project" value="UniProtKB-SubCell"/>
</dbReference>
<dbReference type="Proteomes" id="UP000199577">
    <property type="component" value="Unassembled WGS sequence"/>
</dbReference>
<feature type="transmembrane region" description="Helical" evidence="11">
    <location>
        <begin position="146"/>
        <end position="169"/>
    </location>
</feature>
<keyword evidence="7 11" id="KW-1133">Transmembrane helix</keyword>
<feature type="transmembrane region" description="Helical" evidence="11">
    <location>
        <begin position="199"/>
        <end position="217"/>
    </location>
</feature>
<dbReference type="PANTHER" id="PTHR30012">
    <property type="entry name" value="GENERAL SECRETION PATHWAY PROTEIN"/>
    <property type="match status" value="1"/>
</dbReference>
<dbReference type="InterPro" id="IPR001992">
    <property type="entry name" value="T2SS_GspF/T4SS_PilC_CS"/>
</dbReference>
<dbReference type="RefSeq" id="WP_090973250.1">
    <property type="nucleotide sequence ID" value="NZ_FOLL01000006.1"/>
</dbReference>
<comment type="subcellular location">
    <subcellularLocation>
        <location evidence="2 10">Cell membrane</location>
        <topology evidence="2 10">Multi-pass membrane protein</topology>
    </subcellularLocation>
</comment>
<comment type="similarity">
    <text evidence="3 10">Belongs to the GSP F family.</text>
</comment>
<feature type="transmembrane region" description="Helical" evidence="11">
    <location>
        <begin position="353"/>
        <end position="371"/>
    </location>
</feature>
<comment type="function">
    <text evidence="1">Component of the type II secretion system inner membrane complex required for the energy-dependent secretion of extracellular factors such as proteases and toxins from the periplasm.</text>
</comment>
<dbReference type="AlphaFoldDB" id="A0A1I1HH91"/>
<dbReference type="InterPro" id="IPR003004">
    <property type="entry name" value="GspF/PilC"/>
</dbReference>
<keyword evidence="4 10" id="KW-0813">Transport</keyword>
<organism evidence="13 14">
    <name type="scientific">Parapedobacter composti</name>
    <dbReference type="NCBI Taxonomy" id="623281"/>
    <lineage>
        <taxon>Bacteria</taxon>
        <taxon>Pseudomonadati</taxon>
        <taxon>Bacteroidota</taxon>
        <taxon>Sphingobacteriia</taxon>
        <taxon>Sphingobacteriales</taxon>
        <taxon>Sphingobacteriaceae</taxon>
        <taxon>Parapedobacter</taxon>
    </lineage>
</organism>
<keyword evidence="6 10" id="KW-0812">Transmembrane</keyword>